<accession>A0ABV3RI18</accession>
<dbReference type="Proteomes" id="UP001556098">
    <property type="component" value="Unassembled WGS sequence"/>
</dbReference>
<comment type="caution">
    <text evidence="1">The sequence shown here is derived from an EMBL/GenBank/DDBJ whole genome shotgun (WGS) entry which is preliminary data.</text>
</comment>
<name>A0ABV3RI18_9RHOB</name>
<dbReference type="RefSeq" id="WP_367876310.1">
    <property type="nucleotide sequence ID" value="NZ_JBFNXX010000002.1"/>
</dbReference>
<protein>
    <recommendedName>
        <fullName evidence="3">Secreted protein</fullName>
    </recommendedName>
</protein>
<sequence length="112" mass="12431">MGWLALLALVIAGGGVIAFLQYRAQSGTYRTLASRQPPRAARDVPLGMEAMDLDSIGRTNRRNDSLERGTTNWLGRAGFFGRTDFDPPPLADDETYAARYHDAFHKEKTKDS</sequence>
<dbReference type="EMBL" id="JBFNXX010000002">
    <property type="protein sequence ID" value="MEW9918606.1"/>
    <property type="molecule type" value="Genomic_DNA"/>
</dbReference>
<evidence type="ECO:0000313" key="1">
    <source>
        <dbReference type="EMBL" id="MEW9918606.1"/>
    </source>
</evidence>
<evidence type="ECO:0008006" key="3">
    <source>
        <dbReference type="Google" id="ProtNLM"/>
    </source>
</evidence>
<reference evidence="1 2" key="1">
    <citation type="submission" date="2024-07" db="EMBL/GenBank/DDBJ databases">
        <title>Marimonas sp.nov., isolated from tidal-flat sediment.</title>
        <authorList>
            <person name="Jayan J.N."/>
            <person name="Lee S.S."/>
        </authorList>
    </citation>
    <scope>NUCLEOTIDE SEQUENCE [LARGE SCALE GENOMIC DNA]</scope>
    <source>
        <strain evidence="1 2">MJW-29</strain>
    </source>
</reference>
<evidence type="ECO:0000313" key="2">
    <source>
        <dbReference type="Proteomes" id="UP001556098"/>
    </source>
</evidence>
<gene>
    <name evidence="1" type="ORF">AB2B41_03255</name>
</gene>
<proteinExistence type="predicted"/>
<keyword evidence="2" id="KW-1185">Reference proteome</keyword>
<organism evidence="1 2">
    <name type="scientific">Sulfitobacter sediminis</name>
    <dbReference type="NCBI Taxonomy" id="3234186"/>
    <lineage>
        <taxon>Bacteria</taxon>
        <taxon>Pseudomonadati</taxon>
        <taxon>Pseudomonadota</taxon>
        <taxon>Alphaproteobacteria</taxon>
        <taxon>Rhodobacterales</taxon>
        <taxon>Roseobacteraceae</taxon>
        <taxon>Sulfitobacter</taxon>
    </lineage>
</organism>